<evidence type="ECO:0000256" key="1">
    <source>
        <dbReference type="ARBA" id="ARBA00002151"/>
    </source>
</evidence>
<dbReference type="EMBL" id="JAESVA010000001">
    <property type="protein sequence ID" value="MCB8879240.1"/>
    <property type="molecule type" value="Genomic_DNA"/>
</dbReference>
<comment type="cofactor">
    <cofactor evidence="12 15">
        <name>Zn(2+)</name>
        <dbReference type="ChEBI" id="CHEBI:29105"/>
    </cofactor>
    <text evidence="12 15">Binds 1 zinc ion.</text>
</comment>
<evidence type="ECO:0000256" key="11">
    <source>
        <dbReference type="ARBA" id="ARBA00023268"/>
    </source>
</evidence>
<sequence length="392" mass="41157">MTEWTSLDRRMMMAALNLARGALGTTAPNPAVGCVIAQGDRVVGQGATQPGGRPHAEVMALREAGSAAQGATAYVTLEPCSHHGRTPPCADALIEAGIARVVIAFAHDPDPRVQGRGTARLRAAGIAVETGLMERDAQAVVAGFVKTVTHGLPWVTVKLGVTLDGCIATKGGESRWITGPGARKVVQRMRAEHDAILVGIGTVLADDPGLRSALSGFADRPRWRVVADSALRTPLDSQLVRNAATHSLILLAAPDADKVRARALQDAGLTILTVARDAHGKLDLTEGLRALKGVGLTSILNEGGSQLAGALLRAGLVDRLAWHRAPILLGDSGLPALQGLGIERLTDAIRLRFLARQEYEEDVLETYDVISHARAREIDPESPPALSSGSLA</sequence>
<dbReference type="NCBIfam" id="TIGR00227">
    <property type="entry name" value="ribD_Cterm"/>
    <property type="match status" value="1"/>
</dbReference>
<dbReference type="PIRSF" id="PIRSF006769">
    <property type="entry name" value="RibD"/>
    <property type="match status" value="1"/>
</dbReference>
<evidence type="ECO:0000313" key="18">
    <source>
        <dbReference type="Proteomes" id="UP000721844"/>
    </source>
</evidence>
<feature type="binding site" evidence="14">
    <location>
        <position position="176"/>
    </location>
    <ligand>
        <name>NADP(+)</name>
        <dbReference type="ChEBI" id="CHEBI:58349"/>
    </ligand>
</feature>
<evidence type="ECO:0000256" key="10">
    <source>
        <dbReference type="ARBA" id="ARBA00023002"/>
    </source>
</evidence>
<keyword evidence="10 12" id="KW-0560">Oxidoreductase</keyword>
<dbReference type="Gene3D" id="3.40.140.10">
    <property type="entry name" value="Cytidine Deaminase, domain 2"/>
    <property type="match status" value="1"/>
</dbReference>
<dbReference type="Proteomes" id="UP000721844">
    <property type="component" value="Unassembled WGS sequence"/>
</dbReference>
<evidence type="ECO:0000256" key="3">
    <source>
        <dbReference type="ARBA" id="ARBA00004910"/>
    </source>
</evidence>
<keyword evidence="12 17" id="KW-0378">Hydrolase</keyword>
<dbReference type="GO" id="GO:0008270">
    <property type="term" value="F:zinc ion binding"/>
    <property type="evidence" value="ECO:0007669"/>
    <property type="project" value="InterPro"/>
</dbReference>
<comment type="catalytic activity">
    <reaction evidence="12">
        <text>2,5-diamino-6-hydroxy-4-(5-phosphoribosylamino)-pyrimidine + H2O + H(+) = 5-amino-6-(5-phospho-D-ribosylamino)uracil + NH4(+)</text>
        <dbReference type="Rhea" id="RHEA:21868"/>
        <dbReference type="ChEBI" id="CHEBI:15377"/>
        <dbReference type="ChEBI" id="CHEBI:15378"/>
        <dbReference type="ChEBI" id="CHEBI:28938"/>
        <dbReference type="ChEBI" id="CHEBI:58453"/>
        <dbReference type="ChEBI" id="CHEBI:58614"/>
        <dbReference type="EC" id="3.5.4.26"/>
    </reaction>
</comment>
<dbReference type="PANTHER" id="PTHR38011">
    <property type="entry name" value="DIHYDROFOLATE REDUCTASE FAMILY PROTEIN (AFU_ORTHOLOGUE AFUA_8G06820)"/>
    <property type="match status" value="1"/>
</dbReference>
<comment type="pathway">
    <text evidence="2 12">Cofactor biosynthesis; riboflavin biosynthesis; 5-amino-6-(D-ribitylamino)uracil from GTP: step 2/4.</text>
</comment>
<feature type="binding site" evidence="14">
    <location>
        <position position="190"/>
    </location>
    <ligand>
        <name>substrate</name>
    </ligand>
</feature>
<dbReference type="PROSITE" id="PS51747">
    <property type="entry name" value="CYT_DCMP_DEAMINASES_2"/>
    <property type="match status" value="1"/>
</dbReference>
<dbReference type="Pfam" id="PF00383">
    <property type="entry name" value="dCMP_cyt_deam_1"/>
    <property type="match status" value="1"/>
</dbReference>
<dbReference type="InterPro" id="IPR004794">
    <property type="entry name" value="Eubact_RibD"/>
</dbReference>
<feature type="domain" description="CMP/dCMP-type deaminase" evidence="16">
    <location>
        <begin position="6"/>
        <end position="129"/>
    </location>
</feature>
<proteinExistence type="inferred from homology"/>
<dbReference type="CDD" id="cd01284">
    <property type="entry name" value="Riboflavin_deaminase-reductase"/>
    <property type="match status" value="1"/>
</dbReference>
<dbReference type="InterPro" id="IPR002734">
    <property type="entry name" value="RibDG_C"/>
</dbReference>
<feature type="binding site" evidence="14">
    <location>
        <position position="160"/>
    </location>
    <ligand>
        <name>NADP(+)</name>
        <dbReference type="ChEBI" id="CHEBI:58349"/>
    </ligand>
</feature>
<feature type="binding site" evidence="14">
    <location>
        <position position="202"/>
    </location>
    <ligand>
        <name>NADP(+)</name>
        <dbReference type="ChEBI" id="CHEBI:58349"/>
    </ligand>
</feature>
<keyword evidence="18" id="KW-1185">Reference proteome</keyword>
<feature type="binding site" evidence="15">
    <location>
        <position position="89"/>
    </location>
    <ligand>
        <name>Zn(2+)</name>
        <dbReference type="ChEBI" id="CHEBI:29105"/>
        <note>catalytic</note>
    </ligand>
</feature>
<evidence type="ECO:0000256" key="2">
    <source>
        <dbReference type="ARBA" id="ARBA00004882"/>
    </source>
</evidence>
<feature type="active site" description="Proton donor" evidence="13">
    <location>
        <position position="57"/>
    </location>
</feature>
<dbReference type="Pfam" id="PF01872">
    <property type="entry name" value="RibD_C"/>
    <property type="match status" value="1"/>
</dbReference>
<evidence type="ECO:0000256" key="5">
    <source>
        <dbReference type="ARBA" id="ARBA00007417"/>
    </source>
</evidence>
<name>A0A964E249_9PROT</name>
<feature type="binding site" evidence="14">
    <location>
        <position position="210"/>
    </location>
    <ligand>
        <name>substrate</name>
    </ligand>
</feature>
<evidence type="ECO:0000256" key="4">
    <source>
        <dbReference type="ARBA" id="ARBA00005259"/>
    </source>
</evidence>
<keyword evidence="7 12" id="KW-0479">Metal-binding</keyword>
<comment type="similarity">
    <text evidence="5 12">In the C-terminal section; belongs to the HTP reductase family.</text>
</comment>
<feature type="binding site" evidence="14">
    <location>
        <position position="229"/>
    </location>
    <ligand>
        <name>NADP(+)</name>
        <dbReference type="ChEBI" id="CHEBI:58349"/>
    </ligand>
</feature>
<dbReference type="EC" id="1.1.1.193" evidence="12"/>
<gene>
    <name evidence="17" type="primary">ribD</name>
    <name evidence="17" type="ORF">ACELLULO517_03255</name>
</gene>
<comment type="function">
    <text evidence="1 12">Converts 2,5-diamino-6-(ribosylamino)-4(3h)-pyrimidinone 5'-phosphate into 5-amino-6-(ribosylamino)-2,4(1h,3h)-pyrimidinedione 5'-phosphate.</text>
</comment>
<dbReference type="Gene3D" id="3.40.430.10">
    <property type="entry name" value="Dihydrofolate Reductase, subunit A"/>
    <property type="match status" value="1"/>
</dbReference>
<organism evidence="17 18">
    <name type="scientific">Acidisoma cellulosilyticum</name>
    <dbReference type="NCBI Taxonomy" id="2802395"/>
    <lineage>
        <taxon>Bacteria</taxon>
        <taxon>Pseudomonadati</taxon>
        <taxon>Pseudomonadota</taxon>
        <taxon>Alphaproteobacteria</taxon>
        <taxon>Acetobacterales</taxon>
        <taxon>Acidocellaceae</taxon>
        <taxon>Acidisoma</taxon>
    </lineage>
</organism>
<evidence type="ECO:0000256" key="6">
    <source>
        <dbReference type="ARBA" id="ARBA00022619"/>
    </source>
</evidence>
<dbReference type="InterPro" id="IPR011549">
    <property type="entry name" value="RibD_C"/>
</dbReference>
<keyword evidence="11" id="KW-0511">Multifunctional enzyme</keyword>
<reference evidence="17 18" key="1">
    <citation type="journal article" date="2021" name="Microorganisms">
        <title>Acidisoma silvae sp. nov. and Acidisomacellulosilytica sp. nov., Two Acidophilic Bacteria Isolated from Decaying Wood, Hydrolyzing Cellulose and Producing Poly-3-hydroxybutyrate.</title>
        <authorList>
            <person name="Mieszkin S."/>
            <person name="Pouder E."/>
            <person name="Uroz S."/>
            <person name="Simon-Colin C."/>
            <person name="Alain K."/>
        </authorList>
    </citation>
    <scope>NUCLEOTIDE SEQUENCE [LARGE SCALE GENOMIC DNA]</scope>
    <source>
        <strain evidence="17 18">HW T5.17</strain>
    </source>
</reference>
<dbReference type="RefSeq" id="WP_227305836.1">
    <property type="nucleotide sequence ID" value="NZ_JAESVA010000001.1"/>
</dbReference>
<feature type="binding site" evidence="14">
    <location>
        <begin position="304"/>
        <end position="310"/>
    </location>
    <ligand>
        <name>NADP(+)</name>
        <dbReference type="ChEBI" id="CHEBI:58349"/>
    </ligand>
</feature>
<comment type="caution">
    <text evidence="17">The sequence shown here is derived from an EMBL/GenBank/DDBJ whole genome shotgun (WGS) entry which is preliminary data.</text>
</comment>
<feature type="binding site" evidence="15">
    <location>
        <position position="80"/>
    </location>
    <ligand>
        <name>Zn(2+)</name>
        <dbReference type="ChEBI" id="CHEBI:29105"/>
        <note>catalytic</note>
    </ligand>
</feature>
<dbReference type="AlphaFoldDB" id="A0A964E249"/>
<dbReference type="InterPro" id="IPR016193">
    <property type="entry name" value="Cytidine_deaminase-like"/>
</dbReference>
<dbReference type="PANTHER" id="PTHR38011:SF7">
    <property type="entry name" value="2,5-DIAMINO-6-RIBOSYLAMINO-4(3H)-PYRIMIDINONE 5'-PHOSPHATE REDUCTASE"/>
    <property type="match status" value="1"/>
</dbReference>
<dbReference type="PROSITE" id="PS00903">
    <property type="entry name" value="CYT_DCMP_DEAMINASES_1"/>
    <property type="match status" value="1"/>
</dbReference>
<dbReference type="NCBIfam" id="TIGR00326">
    <property type="entry name" value="eubact_ribD"/>
    <property type="match status" value="1"/>
</dbReference>
<dbReference type="InterPro" id="IPR024072">
    <property type="entry name" value="DHFR-like_dom_sf"/>
</dbReference>
<dbReference type="InterPro" id="IPR016192">
    <property type="entry name" value="APOBEC/CMP_deaminase_Zn-bd"/>
</dbReference>
<protein>
    <recommendedName>
        <fullName evidence="12">Riboflavin biosynthesis protein RibD</fullName>
    </recommendedName>
    <domain>
        <recommendedName>
            <fullName evidence="12">Diaminohydroxyphosphoribosylaminopyrimidine deaminase</fullName>
            <shortName evidence="12">DRAP deaminase</shortName>
            <ecNumber evidence="12">3.5.4.26</ecNumber>
        </recommendedName>
        <alternativeName>
            <fullName evidence="12">Riboflavin-specific deaminase</fullName>
        </alternativeName>
    </domain>
    <domain>
        <recommendedName>
            <fullName evidence="12">5-amino-6-(5-phosphoribosylamino)uracil reductase</fullName>
            <ecNumber evidence="12">1.1.1.193</ecNumber>
        </recommendedName>
        <alternativeName>
            <fullName evidence="12">HTP reductase</fullName>
        </alternativeName>
    </domain>
</protein>
<dbReference type="GO" id="GO:0009231">
    <property type="term" value="P:riboflavin biosynthetic process"/>
    <property type="evidence" value="ECO:0007669"/>
    <property type="project" value="UniProtKB-KW"/>
</dbReference>
<evidence type="ECO:0000313" key="17">
    <source>
        <dbReference type="EMBL" id="MCB8879240.1"/>
    </source>
</evidence>
<evidence type="ECO:0000256" key="9">
    <source>
        <dbReference type="ARBA" id="ARBA00022857"/>
    </source>
</evidence>
<evidence type="ECO:0000256" key="13">
    <source>
        <dbReference type="PIRSR" id="PIRSR006769-1"/>
    </source>
</evidence>
<comment type="catalytic activity">
    <reaction evidence="12">
        <text>5-amino-6-(5-phospho-D-ribitylamino)uracil + NADP(+) = 5-amino-6-(5-phospho-D-ribosylamino)uracil + NADPH + H(+)</text>
        <dbReference type="Rhea" id="RHEA:17845"/>
        <dbReference type="ChEBI" id="CHEBI:15378"/>
        <dbReference type="ChEBI" id="CHEBI:57783"/>
        <dbReference type="ChEBI" id="CHEBI:58349"/>
        <dbReference type="ChEBI" id="CHEBI:58421"/>
        <dbReference type="ChEBI" id="CHEBI:58453"/>
        <dbReference type="EC" id="1.1.1.193"/>
    </reaction>
</comment>
<feature type="binding site" evidence="14">
    <location>
        <position position="206"/>
    </location>
    <ligand>
        <name>substrate</name>
    </ligand>
</feature>
<dbReference type="InterPro" id="IPR002125">
    <property type="entry name" value="CMP_dCMP_dom"/>
</dbReference>
<dbReference type="GO" id="GO:0008835">
    <property type="term" value="F:diaminohydroxyphosphoribosylaminopyrimidine deaminase activity"/>
    <property type="evidence" value="ECO:0007669"/>
    <property type="project" value="UniProtKB-EC"/>
</dbReference>
<comment type="similarity">
    <text evidence="4 12">In the N-terminal section; belongs to the cytidine and deoxycytidylate deaminase family.</text>
</comment>
<dbReference type="GO" id="GO:0050661">
    <property type="term" value="F:NADP binding"/>
    <property type="evidence" value="ECO:0007669"/>
    <property type="project" value="InterPro"/>
</dbReference>
<keyword evidence="6 12" id="KW-0686">Riboflavin biosynthesis</keyword>
<comment type="pathway">
    <text evidence="3 12">Cofactor biosynthesis; riboflavin biosynthesis; 5-amino-6-(D-ribitylamino)uracil from GTP: step 3/4.</text>
</comment>
<dbReference type="SUPFAM" id="SSF53597">
    <property type="entry name" value="Dihydrofolate reductase-like"/>
    <property type="match status" value="1"/>
</dbReference>
<dbReference type="EC" id="3.5.4.26" evidence="12"/>
<evidence type="ECO:0000256" key="8">
    <source>
        <dbReference type="ARBA" id="ARBA00022833"/>
    </source>
</evidence>
<dbReference type="GO" id="GO:0008703">
    <property type="term" value="F:5-amino-6-(5-phosphoribosylamino)uracil reductase activity"/>
    <property type="evidence" value="ECO:0007669"/>
    <property type="project" value="UniProtKB-EC"/>
</dbReference>
<keyword evidence="9 12" id="KW-0521">NADP</keyword>
<feature type="binding site" evidence="14">
    <location>
        <position position="174"/>
    </location>
    <ligand>
        <name>substrate</name>
    </ligand>
</feature>
<evidence type="ECO:0000256" key="12">
    <source>
        <dbReference type="PIRNR" id="PIRNR006769"/>
    </source>
</evidence>
<evidence type="ECO:0000256" key="7">
    <source>
        <dbReference type="ARBA" id="ARBA00022723"/>
    </source>
</evidence>
<feature type="binding site" evidence="14">
    <location>
        <position position="302"/>
    </location>
    <ligand>
        <name>substrate</name>
    </ligand>
</feature>
<evidence type="ECO:0000256" key="14">
    <source>
        <dbReference type="PIRSR" id="PIRSR006769-2"/>
    </source>
</evidence>
<dbReference type="InterPro" id="IPR050765">
    <property type="entry name" value="Riboflavin_Biosynth_HTPR"/>
</dbReference>
<evidence type="ECO:0000259" key="16">
    <source>
        <dbReference type="PROSITE" id="PS51747"/>
    </source>
</evidence>
<dbReference type="SUPFAM" id="SSF53927">
    <property type="entry name" value="Cytidine deaminase-like"/>
    <property type="match status" value="1"/>
</dbReference>
<evidence type="ECO:0000256" key="15">
    <source>
        <dbReference type="PIRSR" id="PIRSR006769-3"/>
    </source>
</evidence>
<feature type="binding site" evidence="15">
    <location>
        <position position="55"/>
    </location>
    <ligand>
        <name>Zn(2+)</name>
        <dbReference type="ChEBI" id="CHEBI:29105"/>
        <note>catalytic</note>
    </ligand>
</feature>
<accession>A0A964E249</accession>
<keyword evidence="8 12" id="KW-0862">Zinc</keyword>